<evidence type="ECO:0000313" key="2">
    <source>
        <dbReference type="Proteomes" id="UP001057402"/>
    </source>
</evidence>
<dbReference type="Proteomes" id="UP001057402">
    <property type="component" value="Chromosome 10"/>
</dbReference>
<reference evidence="2" key="1">
    <citation type="journal article" date="2023" name="Front. Plant Sci.">
        <title>Chromosomal-level genome assembly of Melastoma candidum provides insights into trichome evolution.</title>
        <authorList>
            <person name="Zhong Y."/>
            <person name="Wu W."/>
            <person name="Sun C."/>
            <person name="Zou P."/>
            <person name="Liu Y."/>
            <person name="Dai S."/>
            <person name="Zhou R."/>
        </authorList>
    </citation>
    <scope>NUCLEOTIDE SEQUENCE [LARGE SCALE GENOMIC DNA]</scope>
</reference>
<dbReference type="EMBL" id="CM042889">
    <property type="protein sequence ID" value="KAI4321984.1"/>
    <property type="molecule type" value="Genomic_DNA"/>
</dbReference>
<comment type="caution">
    <text evidence="1">The sequence shown here is derived from an EMBL/GenBank/DDBJ whole genome shotgun (WGS) entry which is preliminary data.</text>
</comment>
<accession>A0ACB9MET7</accession>
<organism evidence="1 2">
    <name type="scientific">Melastoma candidum</name>
    <dbReference type="NCBI Taxonomy" id="119954"/>
    <lineage>
        <taxon>Eukaryota</taxon>
        <taxon>Viridiplantae</taxon>
        <taxon>Streptophyta</taxon>
        <taxon>Embryophyta</taxon>
        <taxon>Tracheophyta</taxon>
        <taxon>Spermatophyta</taxon>
        <taxon>Magnoliopsida</taxon>
        <taxon>eudicotyledons</taxon>
        <taxon>Gunneridae</taxon>
        <taxon>Pentapetalae</taxon>
        <taxon>rosids</taxon>
        <taxon>malvids</taxon>
        <taxon>Myrtales</taxon>
        <taxon>Melastomataceae</taxon>
        <taxon>Melastomatoideae</taxon>
        <taxon>Melastomateae</taxon>
        <taxon>Melastoma</taxon>
    </lineage>
</organism>
<gene>
    <name evidence="1" type="ORF">MLD38_035302</name>
</gene>
<evidence type="ECO:0000313" key="1">
    <source>
        <dbReference type="EMBL" id="KAI4321984.1"/>
    </source>
</evidence>
<keyword evidence="2" id="KW-1185">Reference proteome</keyword>
<name>A0ACB9MET7_9MYRT</name>
<sequence>MPEGQACCGQPCFWGRAWCCWVMDVLVRKDWLSAVGVIRKNRGRSERSGGCYRWNRDVGEKLVVGAGFGRTG</sequence>
<protein>
    <submittedName>
        <fullName evidence="1">Uncharacterized protein</fullName>
    </submittedName>
</protein>
<proteinExistence type="predicted"/>